<dbReference type="STRING" id="624147.SAMN04487970_10603"/>
<dbReference type="RefSeq" id="WP_090676381.1">
    <property type="nucleotide sequence ID" value="NZ_FMTT01000060.1"/>
</dbReference>
<dbReference type="Proteomes" id="UP000198601">
    <property type="component" value="Unassembled WGS sequence"/>
</dbReference>
<gene>
    <name evidence="2" type="ORF">SAMN04487970_10603</name>
</gene>
<dbReference type="InterPro" id="IPR027417">
    <property type="entry name" value="P-loop_NTPase"/>
</dbReference>
<name>A0A1G4TNV9_9BACL</name>
<dbReference type="GO" id="GO:0016887">
    <property type="term" value="F:ATP hydrolysis activity"/>
    <property type="evidence" value="ECO:0007669"/>
    <property type="project" value="InterPro"/>
</dbReference>
<evidence type="ECO:0000313" key="2">
    <source>
        <dbReference type="EMBL" id="SCW83100.1"/>
    </source>
</evidence>
<feature type="domain" description="ORC1/DEAH AAA+ ATPase" evidence="1">
    <location>
        <begin position="144"/>
        <end position="287"/>
    </location>
</feature>
<organism evidence="2 3">
    <name type="scientific">Paenibacillus tianmuensis</name>
    <dbReference type="NCBI Taxonomy" id="624147"/>
    <lineage>
        <taxon>Bacteria</taxon>
        <taxon>Bacillati</taxon>
        <taxon>Bacillota</taxon>
        <taxon>Bacilli</taxon>
        <taxon>Bacillales</taxon>
        <taxon>Paenibacillaceae</taxon>
        <taxon>Paenibacillus</taxon>
    </lineage>
</organism>
<keyword evidence="3" id="KW-1185">Reference proteome</keyword>
<dbReference type="InterPro" id="IPR049945">
    <property type="entry name" value="AAA_22"/>
</dbReference>
<dbReference type="SUPFAM" id="SSF52540">
    <property type="entry name" value="P-loop containing nucleoside triphosphate hydrolases"/>
    <property type="match status" value="1"/>
</dbReference>
<protein>
    <submittedName>
        <fullName evidence="2">AAA domain-containing protein</fullName>
    </submittedName>
</protein>
<proteinExistence type="predicted"/>
<dbReference type="Gene3D" id="3.40.50.300">
    <property type="entry name" value="P-loop containing nucleotide triphosphate hydrolases"/>
    <property type="match status" value="1"/>
</dbReference>
<sequence>MADHTAGAFLRGYTCTADYRKDEVVEEYKNNPLIEAFPKRLSKSELMERLFRTPYYNSDHRNLELEDRLELIDQIYDEFMQPLPVHIDLHRAIYSMIRRGYKGRNPQSPSYTRQFAIGHEKILKAGLDGNGRNLAGVSPTASTFSLVGLSGMGKTKSVENILLQYPQVISHETYKGEPFIRSQLVWLKIECPSSKSLKSLCNNFYMGIDRIMGNTNYYAQYSRTREDTIDKLSAQMSHVASLVNLGVLVIDEIQRVNKGASGGENRMIEFITELTNTFGVPIIIIGTFKAMYLYKKSMANIRRAIPVTYMEHIIDRMENDAQWGLFLGSLWNLQYTKTETILTKELSETMYHETQGVLDITVKLYMHIQSHAIIKGGNEQITPAIIREVARKSLQLLQPLFDRFRRGDTTAAEEEFEDLKPKWLELNDYIKKVDYRVEIAGILASEHKRALQQKDEQQIIKKLFNHAKQNGLDPLIAEQAANSVYQASQGMDNLDEMIELMNKQANEYRVTLEQKNIILSLPKQKNTKKIKPLLHPKDIRSIVLHGEEAGKTIAEALKESGYIKEYDEFL</sequence>
<reference evidence="3" key="1">
    <citation type="submission" date="2016-10" db="EMBL/GenBank/DDBJ databases">
        <authorList>
            <person name="Varghese N."/>
            <person name="Submissions S."/>
        </authorList>
    </citation>
    <scope>NUCLEOTIDE SEQUENCE [LARGE SCALE GENOMIC DNA]</scope>
    <source>
        <strain evidence="3">CGMCC 1.8946</strain>
    </source>
</reference>
<accession>A0A1G4TNV9</accession>
<dbReference type="Pfam" id="PF13401">
    <property type="entry name" value="AAA_22"/>
    <property type="match status" value="1"/>
</dbReference>
<evidence type="ECO:0000259" key="1">
    <source>
        <dbReference type="Pfam" id="PF13401"/>
    </source>
</evidence>
<dbReference type="OrthoDB" id="5593847at2"/>
<dbReference type="AlphaFoldDB" id="A0A1G4TNV9"/>
<dbReference type="EMBL" id="FMTT01000060">
    <property type="protein sequence ID" value="SCW83100.1"/>
    <property type="molecule type" value="Genomic_DNA"/>
</dbReference>
<evidence type="ECO:0000313" key="3">
    <source>
        <dbReference type="Proteomes" id="UP000198601"/>
    </source>
</evidence>